<feature type="compositionally biased region" description="Low complexity" evidence="1">
    <location>
        <begin position="17"/>
        <end position="30"/>
    </location>
</feature>
<name>A0A6J4TU94_9SPHN</name>
<sequence length="118" mass="12589">GHCPAPVRPRLLRRRSAPGPGRRAGGDAVVLSAGSVRDVRGAAAQRPPRGHDGDRRQGRADDRRDQGVARGPARRREVARLSRLLRPLLLGGARRVRAGPVRHGGFPAGGRGADRSRP</sequence>
<feature type="region of interest" description="Disordered" evidence="1">
    <location>
        <begin position="1"/>
        <end position="75"/>
    </location>
</feature>
<accession>A0A6J4TU94</accession>
<feature type="non-terminal residue" evidence="2">
    <location>
        <position position="1"/>
    </location>
</feature>
<dbReference type="EMBL" id="CADCVX010000533">
    <property type="protein sequence ID" value="CAA9532213.1"/>
    <property type="molecule type" value="Genomic_DNA"/>
</dbReference>
<feature type="compositionally biased region" description="Basic and acidic residues" evidence="1">
    <location>
        <begin position="49"/>
        <end position="67"/>
    </location>
</feature>
<feature type="non-terminal residue" evidence="2">
    <location>
        <position position="118"/>
    </location>
</feature>
<gene>
    <name evidence="2" type="ORF">AVDCRST_MAG91-3070</name>
</gene>
<reference evidence="2" key="1">
    <citation type="submission" date="2020-02" db="EMBL/GenBank/DDBJ databases">
        <authorList>
            <person name="Meier V. D."/>
        </authorList>
    </citation>
    <scope>NUCLEOTIDE SEQUENCE</scope>
    <source>
        <strain evidence="2">AVDCRST_MAG91</strain>
    </source>
</reference>
<organism evidence="2">
    <name type="scientific">uncultured Sphingomonadaceae bacterium</name>
    <dbReference type="NCBI Taxonomy" id="169976"/>
    <lineage>
        <taxon>Bacteria</taxon>
        <taxon>Pseudomonadati</taxon>
        <taxon>Pseudomonadota</taxon>
        <taxon>Alphaproteobacteria</taxon>
        <taxon>Sphingomonadales</taxon>
        <taxon>Sphingomonadaceae</taxon>
        <taxon>environmental samples</taxon>
    </lineage>
</organism>
<proteinExistence type="predicted"/>
<evidence type="ECO:0000256" key="1">
    <source>
        <dbReference type="SAM" id="MobiDB-lite"/>
    </source>
</evidence>
<dbReference type="AlphaFoldDB" id="A0A6J4TU94"/>
<feature type="region of interest" description="Disordered" evidence="1">
    <location>
        <begin position="98"/>
        <end position="118"/>
    </location>
</feature>
<protein>
    <submittedName>
        <fullName evidence="2">Uncharacterized protein</fullName>
    </submittedName>
</protein>
<evidence type="ECO:0000313" key="2">
    <source>
        <dbReference type="EMBL" id="CAA9532213.1"/>
    </source>
</evidence>